<sequence length="501" mass="56142">MQRTTTSLLSILLLGSCVPGEQTAKDQSTNSEKPNVLFLFADDQRADALGCSGNPYIKTPNIDELANQGVRFSNNYVMGGHHGAICAPSRAMLMSGKSLFHVYDVLDGVSTMPMHFAKQGYQTFGTGKWHNSKASFEASFQQGRNVFIGGMSDHFNVPCRELVDGKLTEPVRKGFSTDLFADVANEFLEDYAQGDRANPFFCYVAFTAPHDPRSPRPDYIGMYPDETMPLPGNFKKYHPFEFDHMTIRDENLAPWPRTPEIIQASLADYYALISHVDERVGDLIETLKEQGLYDNTIIVYAADNGLAVGSHGLLGKQSLYEHSMKVPLIISGPGVPSDKVSEALVYLYDVFPTLAGLCNLPAPEGVDGKSLVPVIQGETDHVRTSLFTAYRHTVRAVRTDEWKLIRYPERDYTQLFNLKDDPLELNNLAGDPAYQSKQEELKQMILDWQVETDDTASWTTPVVLPMEYDPESFVQVPDVHQPEYVLKRYFKGVKSKQKSTH</sequence>
<evidence type="ECO:0000256" key="1">
    <source>
        <dbReference type="ARBA" id="ARBA00001913"/>
    </source>
</evidence>
<dbReference type="PROSITE" id="PS51257">
    <property type="entry name" value="PROKAR_LIPOPROTEIN"/>
    <property type="match status" value="1"/>
</dbReference>
<dbReference type="CDD" id="cd16155">
    <property type="entry name" value="sulfatase_like"/>
    <property type="match status" value="1"/>
</dbReference>
<feature type="domain" description="Sulfatase N-terminal" evidence="7">
    <location>
        <begin position="34"/>
        <end position="358"/>
    </location>
</feature>
<evidence type="ECO:0000256" key="6">
    <source>
        <dbReference type="ARBA" id="ARBA00022837"/>
    </source>
</evidence>
<keyword evidence="4" id="KW-0732">Signal</keyword>
<organism evidence="8 9">
    <name type="scientific">Sunxiuqinia elliptica</name>
    <dbReference type="NCBI Taxonomy" id="655355"/>
    <lineage>
        <taxon>Bacteria</taxon>
        <taxon>Pseudomonadati</taxon>
        <taxon>Bacteroidota</taxon>
        <taxon>Bacteroidia</taxon>
        <taxon>Marinilabiliales</taxon>
        <taxon>Prolixibacteraceae</taxon>
        <taxon>Sunxiuqinia</taxon>
    </lineage>
</organism>
<protein>
    <submittedName>
        <fullName evidence="8">Arylsulfatase A</fullName>
    </submittedName>
</protein>
<dbReference type="InterPro" id="IPR050738">
    <property type="entry name" value="Sulfatase"/>
</dbReference>
<dbReference type="Pfam" id="PF00884">
    <property type="entry name" value="Sulfatase"/>
    <property type="match status" value="1"/>
</dbReference>
<comment type="cofactor">
    <cofactor evidence="1">
        <name>Ca(2+)</name>
        <dbReference type="ChEBI" id="CHEBI:29108"/>
    </cofactor>
</comment>
<evidence type="ECO:0000256" key="3">
    <source>
        <dbReference type="ARBA" id="ARBA00022723"/>
    </source>
</evidence>
<evidence type="ECO:0000256" key="5">
    <source>
        <dbReference type="ARBA" id="ARBA00022801"/>
    </source>
</evidence>
<evidence type="ECO:0000259" key="7">
    <source>
        <dbReference type="Pfam" id="PF00884"/>
    </source>
</evidence>
<dbReference type="AlphaFoldDB" id="A0A1I2K808"/>
<evidence type="ECO:0000256" key="4">
    <source>
        <dbReference type="ARBA" id="ARBA00022729"/>
    </source>
</evidence>
<evidence type="ECO:0000313" key="8">
    <source>
        <dbReference type="EMBL" id="SFF62458.1"/>
    </source>
</evidence>
<evidence type="ECO:0000313" key="9">
    <source>
        <dbReference type="Proteomes" id="UP000198964"/>
    </source>
</evidence>
<dbReference type="PANTHER" id="PTHR42693">
    <property type="entry name" value="ARYLSULFATASE FAMILY MEMBER"/>
    <property type="match status" value="1"/>
</dbReference>
<keyword evidence="6" id="KW-0106">Calcium</keyword>
<dbReference type="InterPro" id="IPR000917">
    <property type="entry name" value="Sulfatase_N"/>
</dbReference>
<keyword evidence="9" id="KW-1185">Reference proteome</keyword>
<dbReference type="SUPFAM" id="SSF53649">
    <property type="entry name" value="Alkaline phosphatase-like"/>
    <property type="match status" value="1"/>
</dbReference>
<dbReference type="STRING" id="655355.SAMN05216283_11116"/>
<dbReference type="GO" id="GO:0004065">
    <property type="term" value="F:arylsulfatase activity"/>
    <property type="evidence" value="ECO:0007669"/>
    <property type="project" value="TreeGrafter"/>
</dbReference>
<proteinExistence type="inferred from homology"/>
<keyword evidence="5" id="KW-0378">Hydrolase</keyword>
<gene>
    <name evidence="8" type="ORF">SAMN05216283_11116</name>
</gene>
<dbReference type="RefSeq" id="WP_093921029.1">
    <property type="nucleotide sequence ID" value="NZ_FONW01000011.1"/>
</dbReference>
<dbReference type="Gene3D" id="3.40.720.10">
    <property type="entry name" value="Alkaline Phosphatase, subunit A"/>
    <property type="match status" value="1"/>
</dbReference>
<dbReference type="EMBL" id="FONW01000011">
    <property type="protein sequence ID" value="SFF62458.1"/>
    <property type="molecule type" value="Genomic_DNA"/>
</dbReference>
<name>A0A1I2K808_9BACT</name>
<dbReference type="Proteomes" id="UP000198964">
    <property type="component" value="Unassembled WGS sequence"/>
</dbReference>
<dbReference type="PANTHER" id="PTHR42693:SF42">
    <property type="entry name" value="ARYLSULFATASE G"/>
    <property type="match status" value="1"/>
</dbReference>
<dbReference type="GO" id="GO:0046872">
    <property type="term" value="F:metal ion binding"/>
    <property type="evidence" value="ECO:0007669"/>
    <property type="project" value="UniProtKB-KW"/>
</dbReference>
<dbReference type="InterPro" id="IPR017850">
    <property type="entry name" value="Alkaline_phosphatase_core_sf"/>
</dbReference>
<keyword evidence="3" id="KW-0479">Metal-binding</keyword>
<comment type="similarity">
    <text evidence="2">Belongs to the sulfatase family.</text>
</comment>
<evidence type="ECO:0000256" key="2">
    <source>
        <dbReference type="ARBA" id="ARBA00008779"/>
    </source>
</evidence>
<accession>A0A1I2K808</accession>
<reference evidence="8 9" key="1">
    <citation type="submission" date="2016-10" db="EMBL/GenBank/DDBJ databases">
        <authorList>
            <person name="de Groot N.N."/>
        </authorList>
    </citation>
    <scope>NUCLEOTIDE SEQUENCE [LARGE SCALE GENOMIC DNA]</scope>
    <source>
        <strain evidence="8 9">CGMCC 1.9156</strain>
    </source>
</reference>